<dbReference type="EMBL" id="JAEUBG010000389">
    <property type="protein sequence ID" value="KAH3688349.1"/>
    <property type="molecule type" value="Genomic_DNA"/>
</dbReference>
<keyword evidence="2" id="KW-1185">Reference proteome</keyword>
<evidence type="ECO:0000313" key="1">
    <source>
        <dbReference type="EMBL" id="KAH3688349.1"/>
    </source>
</evidence>
<comment type="caution">
    <text evidence="1">The sequence shown here is derived from an EMBL/GenBank/DDBJ whole genome shotgun (WGS) entry which is preliminary data.</text>
</comment>
<reference evidence="1" key="2">
    <citation type="submission" date="2021-01" db="EMBL/GenBank/DDBJ databases">
        <authorList>
            <person name="Schikora-Tamarit M.A."/>
        </authorList>
    </citation>
    <scope>NUCLEOTIDE SEQUENCE</scope>
    <source>
        <strain evidence="1">CBS2887</strain>
    </source>
</reference>
<sequence length="185" mass="19381">HKLLTTPHDINADHPSTPFIQSQQQQQQQQNDENVNQFGVNVSNVPMTMTPLTEKPPVLLKRKPTMSAPPAPVSGGNANANASVSGGNTSGGAGVATGLRSVSAMAGAVHSSTSAINGIESSTNGQQQKPTTLHSQTFNVPTMNMAMFLDTQYDKEVMLSEIKGILNGLSGVLGGLEEMLVSVNE</sequence>
<organism evidence="1 2">
    <name type="scientific">Wickerhamomyces pijperi</name>
    <name type="common">Yeast</name>
    <name type="synonym">Pichia pijperi</name>
    <dbReference type="NCBI Taxonomy" id="599730"/>
    <lineage>
        <taxon>Eukaryota</taxon>
        <taxon>Fungi</taxon>
        <taxon>Dikarya</taxon>
        <taxon>Ascomycota</taxon>
        <taxon>Saccharomycotina</taxon>
        <taxon>Saccharomycetes</taxon>
        <taxon>Phaffomycetales</taxon>
        <taxon>Wickerhamomycetaceae</taxon>
        <taxon>Wickerhamomyces</taxon>
    </lineage>
</organism>
<proteinExistence type="predicted"/>
<protein>
    <submittedName>
        <fullName evidence="1">Uncharacterized protein</fullName>
    </submittedName>
</protein>
<dbReference type="AlphaFoldDB" id="A0A9P8QG07"/>
<evidence type="ECO:0000313" key="2">
    <source>
        <dbReference type="Proteomes" id="UP000774326"/>
    </source>
</evidence>
<reference evidence="1" key="1">
    <citation type="journal article" date="2021" name="Open Biol.">
        <title>Shared evolutionary footprints suggest mitochondrial oxidative damage underlies multiple complex I losses in fungi.</title>
        <authorList>
            <person name="Schikora-Tamarit M.A."/>
            <person name="Marcet-Houben M."/>
            <person name="Nosek J."/>
            <person name="Gabaldon T."/>
        </authorList>
    </citation>
    <scope>NUCLEOTIDE SEQUENCE</scope>
    <source>
        <strain evidence="1">CBS2887</strain>
    </source>
</reference>
<accession>A0A9P8QG07</accession>
<name>A0A9P8QG07_WICPI</name>
<feature type="non-terminal residue" evidence="1">
    <location>
        <position position="1"/>
    </location>
</feature>
<dbReference type="Proteomes" id="UP000774326">
    <property type="component" value="Unassembled WGS sequence"/>
</dbReference>
<gene>
    <name evidence="1" type="ORF">WICPIJ_000665</name>
</gene>